<evidence type="ECO:0000313" key="8">
    <source>
        <dbReference type="EMBL" id="MFL9925905.1"/>
    </source>
</evidence>
<gene>
    <name evidence="8" type="ORF">PQR62_16635</name>
</gene>
<proteinExistence type="inferred from homology"/>
<dbReference type="PANTHER" id="PTHR43531:SF14">
    <property type="entry name" value="METHYL-ACCEPTING CHEMOTAXIS PROTEIN I-RELATED"/>
    <property type="match status" value="1"/>
</dbReference>
<dbReference type="SUPFAM" id="SSF58104">
    <property type="entry name" value="Methyl-accepting chemotaxis protein (MCP) signaling domain"/>
    <property type="match status" value="1"/>
</dbReference>
<dbReference type="InterPro" id="IPR051310">
    <property type="entry name" value="MCP_chemotaxis"/>
</dbReference>
<comment type="caution">
    <text evidence="8">The sequence shown here is derived from an EMBL/GenBank/DDBJ whole genome shotgun (WGS) entry which is preliminary data.</text>
</comment>
<dbReference type="InterPro" id="IPR004090">
    <property type="entry name" value="Chemotax_Me-accpt_rcpt"/>
</dbReference>
<reference evidence="8 9" key="1">
    <citation type="journal article" date="2024" name="Chem. Sci.">
        <title>Discovery of megapolipeptins by genome mining of a Burkholderiales bacteria collection.</title>
        <authorList>
            <person name="Paulo B.S."/>
            <person name="Recchia M.J.J."/>
            <person name="Lee S."/>
            <person name="Fergusson C.H."/>
            <person name="Romanowski S.B."/>
            <person name="Hernandez A."/>
            <person name="Krull N."/>
            <person name="Liu D.Y."/>
            <person name="Cavanagh H."/>
            <person name="Bos A."/>
            <person name="Gray C.A."/>
            <person name="Murphy B.T."/>
            <person name="Linington R.G."/>
            <person name="Eustaquio A.S."/>
        </authorList>
    </citation>
    <scope>NUCLEOTIDE SEQUENCE [LARGE SCALE GENOMIC DNA]</scope>
    <source>
        <strain evidence="8 9">RL21-008-BIB-A</strain>
    </source>
</reference>
<keyword evidence="4" id="KW-0175">Coiled coil</keyword>
<evidence type="ECO:0000256" key="4">
    <source>
        <dbReference type="SAM" id="Coils"/>
    </source>
</evidence>
<dbReference type="Pfam" id="PF00015">
    <property type="entry name" value="MCPsignal"/>
    <property type="match status" value="1"/>
</dbReference>
<dbReference type="PROSITE" id="PS50885">
    <property type="entry name" value="HAMP"/>
    <property type="match status" value="1"/>
</dbReference>
<keyword evidence="9" id="KW-1185">Reference proteome</keyword>
<dbReference type="RefSeq" id="WP_408159107.1">
    <property type="nucleotide sequence ID" value="NZ_JAQQFM010000007.1"/>
</dbReference>
<feature type="domain" description="HAMP" evidence="7">
    <location>
        <begin position="210"/>
        <end position="263"/>
    </location>
</feature>
<evidence type="ECO:0000259" key="7">
    <source>
        <dbReference type="PROSITE" id="PS50885"/>
    </source>
</evidence>
<keyword evidence="3" id="KW-0807">Transducer</keyword>
<dbReference type="InterPro" id="IPR024478">
    <property type="entry name" value="HlyB_4HB_MCP"/>
</dbReference>
<evidence type="ECO:0000313" key="9">
    <source>
        <dbReference type="Proteomes" id="UP001629246"/>
    </source>
</evidence>
<dbReference type="SMART" id="SM00283">
    <property type="entry name" value="MA"/>
    <property type="match status" value="1"/>
</dbReference>
<keyword evidence="1" id="KW-0488">Methylation</keyword>
<evidence type="ECO:0000256" key="2">
    <source>
        <dbReference type="ARBA" id="ARBA00029447"/>
    </source>
</evidence>
<dbReference type="Gene3D" id="1.10.287.950">
    <property type="entry name" value="Methyl-accepting chemotaxis protein"/>
    <property type="match status" value="1"/>
</dbReference>
<feature type="domain" description="Methyl-accepting transducer" evidence="6">
    <location>
        <begin position="268"/>
        <end position="497"/>
    </location>
</feature>
<comment type="similarity">
    <text evidence="2">Belongs to the methyl-accepting chemotaxis (MCP) protein family.</text>
</comment>
<name>A0ABW9AD13_9BURK</name>
<evidence type="ECO:0000259" key="6">
    <source>
        <dbReference type="PROSITE" id="PS50111"/>
    </source>
</evidence>
<dbReference type="Pfam" id="PF12729">
    <property type="entry name" value="4HB_MCP_1"/>
    <property type="match status" value="1"/>
</dbReference>
<dbReference type="Pfam" id="PF00672">
    <property type="entry name" value="HAMP"/>
    <property type="match status" value="1"/>
</dbReference>
<dbReference type="EMBL" id="JAQQFM010000007">
    <property type="protein sequence ID" value="MFL9925905.1"/>
    <property type="molecule type" value="Genomic_DNA"/>
</dbReference>
<accession>A0ABW9AD13</accession>
<protein>
    <submittedName>
        <fullName evidence="8">Methyl-accepting chemotaxis protein</fullName>
    </submittedName>
</protein>
<dbReference type="PRINTS" id="PR00260">
    <property type="entry name" value="CHEMTRNSDUCR"/>
</dbReference>
<dbReference type="InterPro" id="IPR004089">
    <property type="entry name" value="MCPsignal_dom"/>
</dbReference>
<evidence type="ECO:0000256" key="1">
    <source>
        <dbReference type="ARBA" id="ARBA00022481"/>
    </source>
</evidence>
<dbReference type="PROSITE" id="PS50111">
    <property type="entry name" value="CHEMOTAXIS_TRANSDUC_2"/>
    <property type="match status" value="1"/>
</dbReference>
<feature type="coiled-coil region" evidence="4">
    <location>
        <begin position="468"/>
        <end position="506"/>
    </location>
</feature>
<dbReference type="PANTHER" id="PTHR43531">
    <property type="entry name" value="PROTEIN ICFG"/>
    <property type="match status" value="1"/>
</dbReference>
<dbReference type="CDD" id="cd11386">
    <property type="entry name" value="MCP_signal"/>
    <property type="match status" value="1"/>
</dbReference>
<dbReference type="Proteomes" id="UP001629246">
    <property type="component" value="Unassembled WGS sequence"/>
</dbReference>
<dbReference type="SMART" id="SM00304">
    <property type="entry name" value="HAMP"/>
    <property type="match status" value="1"/>
</dbReference>
<feature type="coiled-coil region" evidence="4">
    <location>
        <begin position="287"/>
        <end position="324"/>
    </location>
</feature>
<dbReference type="CDD" id="cd06225">
    <property type="entry name" value="HAMP"/>
    <property type="match status" value="1"/>
</dbReference>
<evidence type="ECO:0000256" key="3">
    <source>
        <dbReference type="PROSITE-ProRule" id="PRU00284"/>
    </source>
</evidence>
<dbReference type="InterPro" id="IPR003660">
    <property type="entry name" value="HAMP_dom"/>
</dbReference>
<feature type="region of interest" description="Disordered" evidence="5">
    <location>
        <begin position="531"/>
        <end position="558"/>
    </location>
</feature>
<organism evidence="8 9">
    <name type="scientific">Herbaspirillum lusitanum</name>
    <dbReference type="NCBI Taxonomy" id="213312"/>
    <lineage>
        <taxon>Bacteria</taxon>
        <taxon>Pseudomonadati</taxon>
        <taxon>Pseudomonadota</taxon>
        <taxon>Betaproteobacteria</taxon>
        <taxon>Burkholderiales</taxon>
        <taxon>Oxalobacteraceae</taxon>
        <taxon>Herbaspirillum</taxon>
    </lineage>
</organism>
<sequence>MTITKRLIFTLSTALLALLFVGVDGLIQLQRAQQRLDTIQNRIIPSIEGLNAAKGFLADTRLAGYRFSVFSNLSDKADLEKAVVAANKAFDDEVAKYERERIYDATDRKMLEADRANMEVYRKALVPFFDAARSGDMDGVRATLLAGTPLALGAAGVKKGIDEHIAYNGKLIQNVRAESDAAYDFAFKSMLAVIVVALLLTSVLAWQLYRTISRSLSKIQTTFEQVSQTLDLSKPIPVERMDEIGRTATAFNKLLARIVDVVSTARVSTDSVSVAARQIAAGNADLSSRTEQQAAALEESASSLEQLTSAVKQNTENARQANQLALSASDIASQGGDVVRQVVTTMSSINESSRKIVDIIAVIDGIAFQTNILALNAAVEAARAGEQGRGFAVVASEVRNLAQRSAAAAKEIKGLIDDSVEKVGTGSKLVEQAGTTMSDIVDSVQRVTQIVGEIAAASEEQSGGISQVNQAVSQMDETTQQNAALVEEAAAAAAALQQQAETLAQVVSVFKLDNTRIGHSSAIAPSQRATIDITPSGGRIGNQPPVKRKQLEHEMEEF</sequence>
<feature type="compositionally biased region" description="Basic and acidic residues" evidence="5">
    <location>
        <begin position="549"/>
        <end position="558"/>
    </location>
</feature>
<evidence type="ECO:0000256" key="5">
    <source>
        <dbReference type="SAM" id="MobiDB-lite"/>
    </source>
</evidence>